<dbReference type="Proteomes" id="UP000019202">
    <property type="component" value="Unassembled WGS sequence"/>
</dbReference>
<protein>
    <submittedName>
        <fullName evidence="2">Uncharacterized protein</fullName>
    </submittedName>
</protein>
<feature type="transmembrane region" description="Helical" evidence="1">
    <location>
        <begin position="70"/>
        <end position="90"/>
    </location>
</feature>
<comment type="caution">
    <text evidence="2">The sequence shown here is derived from an EMBL/GenBank/DDBJ whole genome shotgun (WGS) entry which is preliminary data.</text>
</comment>
<evidence type="ECO:0000313" key="2">
    <source>
        <dbReference type="EMBL" id="CDL84992.1"/>
    </source>
</evidence>
<sequence>MLQSCFLYTHLSLIFYIIFYFLLFYKLISSYKEIFKNIKQLSQSFIFNKITINLININLFHRDSRINNQYCNCILLSLTIGIEGVVILFFL</sequence>
<name>W1J2M7_9GAMM</name>
<keyword evidence="1" id="KW-0472">Membrane</keyword>
<dbReference type="EMBL" id="CBXF010000121">
    <property type="protein sequence ID" value="CDL84992.1"/>
    <property type="molecule type" value="Genomic_DNA"/>
</dbReference>
<reference evidence="2" key="1">
    <citation type="submission" date="2013-11" db="EMBL/GenBank/DDBJ databases">
        <title>Draft genome sequence and annotation of the entomopathogenic bacteria, Xenorhabdus cabanillasi strain JM26 and Xenorhabdus szentirmai strain DSM 16338.</title>
        <authorList>
            <person name="Gualtieri M."/>
            <person name="Ogier J.C."/>
            <person name="Pages S."/>
            <person name="Givaudan A."/>
            <person name="Gaudriault S."/>
        </authorList>
    </citation>
    <scope>NUCLEOTIDE SEQUENCE [LARGE SCALE GENOMIC DNA]</scope>
    <source>
        <strain evidence="2">DSM 16338</strain>
    </source>
</reference>
<organism evidence="2 3">
    <name type="scientific">Xenorhabdus szentirmaii DSM 16338</name>
    <dbReference type="NCBI Taxonomy" id="1427518"/>
    <lineage>
        <taxon>Bacteria</taxon>
        <taxon>Pseudomonadati</taxon>
        <taxon>Pseudomonadota</taxon>
        <taxon>Gammaproteobacteria</taxon>
        <taxon>Enterobacterales</taxon>
        <taxon>Morganellaceae</taxon>
        <taxon>Xenorhabdus</taxon>
    </lineage>
</organism>
<accession>W1J2M7</accession>
<keyword evidence="3" id="KW-1185">Reference proteome</keyword>
<keyword evidence="1" id="KW-1133">Transmembrane helix</keyword>
<dbReference type="AlphaFoldDB" id="W1J2M7"/>
<evidence type="ECO:0000256" key="1">
    <source>
        <dbReference type="SAM" id="Phobius"/>
    </source>
</evidence>
<keyword evidence="1" id="KW-0812">Transmembrane</keyword>
<feature type="transmembrane region" description="Helical" evidence="1">
    <location>
        <begin position="6"/>
        <end position="28"/>
    </location>
</feature>
<evidence type="ECO:0000313" key="3">
    <source>
        <dbReference type="Proteomes" id="UP000019202"/>
    </source>
</evidence>
<dbReference type="STRING" id="1427518.XSR1_60040"/>
<proteinExistence type="predicted"/>
<gene>
    <name evidence="2" type="ORF">XSR1_60040</name>
</gene>